<sequence length="234" mass="28478">MKFIFGTFIYDYQRITQNRKTLSLTVSPDSSITLKCPDNIDNEKIQLFLQKKWFWLEKQLSFFKQYQRKIYKREYISGEGCLYLGRQYKIVIKNSTEDKVVLTRGQLIVNTRRQVSNSSYNKKLIDEWFLNRIKVVFDDRFSEIQSKFGYHDTSGYSIREMRRRWGSILKQKKVLLNPKLIHASKDCIDYVITHELCHRKYKNHDKRFYKYLQEKYPRWEKVKDKLEILGSMIY</sequence>
<dbReference type="PANTHER" id="PTHR30399">
    <property type="entry name" value="UNCHARACTERIZED PROTEIN YGJP"/>
    <property type="match status" value="1"/>
</dbReference>
<evidence type="ECO:0000313" key="3">
    <source>
        <dbReference type="Proteomes" id="UP000229056"/>
    </source>
</evidence>
<proteinExistence type="predicted"/>
<dbReference type="AlphaFoldDB" id="A0A2H0W2V5"/>
<comment type="caution">
    <text evidence="2">The sequence shown here is derived from an EMBL/GenBank/DDBJ whole genome shotgun (WGS) entry which is preliminary data.</text>
</comment>
<reference evidence="3" key="1">
    <citation type="submission" date="2017-09" db="EMBL/GenBank/DDBJ databases">
        <title>Depth-based differentiation of microbial function through sediment-hosted aquifers and enrichment of novel symbionts in the deep terrestrial subsurface.</title>
        <authorList>
            <person name="Probst A.J."/>
            <person name="Ladd B."/>
            <person name="Jarett J.K."/>
            <person name="Geller-Mcgrath D.E."/>
            <person name="Sieber C.M.K."/>
            <person name="Emerson J.B."/>
            <person name="Anantharaman K."/>
            <person name="Thomas B.C."/>
            <person name="Malmstrom R."/>
            <person name="Stieglmeier M."/>
            <person name="Klingl A."/>
            <person name="Woyke T."/>
            <person name="Ryan C.M."/>
            <person name="Banfield J.F."/>
        </authorList>
    </citation>
    <scope>NUCLEOTIDE SEQUENCE [LARGE SCALE GENOMIC DNA]</scope>
</reference>
<protein>
    <recommendedName>
        <fullName evidence="1">YgjP-like metallopeptidase domain-containing protein</fullName>
    </recommendedName>
</protein>
<dbReference type="Proteomes" id="UP000229056">
    <property type="component" value="Unassembled WGS sequence"/>
</dbReference>
<evidence type="ECO:0000259" key="1">
    <source>
        <dbReference type="Pfam" id="PF01863"/>
    </source>
</evidence>
<dbReference type="CDD" id="cd07344">
    <property type="entry name" value="M48_yhfN_like"/>
    <property type="match status" value="1"/>
</dbReference>
<dbReference type="InterPro" id="IPR002725">
    <property type="entry name" value="YgjP-like_metallopeptidase"/>
</dbReference>
<evidence type="ECO:0000313" key="2">
    <source>
        <dbReference type="EMBL" id="PIS05683.1"/>
    </source>
</evidence>
<organism evidence="2 3">
    <name type="scientific">Candidatus Buchananbacteria bacterium CG10_big_fil_rev_8_21_14_0_10_33_19</name>
    <dbReference type="NCBI Taxonomy" id="1974525"/>
    <lineage>
        <taxon>Bacteria</taxon>
        <taxon>Candidatus Buchananiibacteriota</taxon>
    </lineage>
</organism>
<dbReference type="PANTHER" id="PTHR30399:SF1">
    <property type="entry name" value="UTP PYROPHOSPHATASE"/>
    <property type="match status" value="1"/>
</dbReference>
<dbReference type="Gene3D" id="3.30.2010.10">
    <property type="entry name" value="Metalloproteases ('zincins'), catalytic domain"/>
    <property type="match status" value="1"/>
</dbReference>
<name>A0A2H0W2V5_9BACT</name>
<gene>
    <name evidence="2" type="ORF">COT80_02845</name>
</gene>
<dbReference type="EMBL" id="PEZY01000012">
    <property type="protein sequence ID" value="PIS05683.1"/>
    <property type="molecule type" value="Genomic_DNA"/>
</dbReference>
<feature type="domain" description="YgjP-like metallopeptidase" evidence="1">
    <location>
        <begin position="20"/>
        <end position="227"/>
    </location>
</feature>
<accession>A0A2H0W2V5</accession>
<dbReference type="Pfam" id="PF01863">
    <property type="entry name" value="YgjP-like"/>
    <property type="match status" value="1"/>
</dbReference>
<dbReference type="InterPro" id="IPR053136">
    <property type="entry name" value="UTP_pyrophosphatase-like"/>
</dbReference>